<dbReference type="InterPro" id="IPR014729">
    <property type="entry name" value="Rossmann-like_a/b/a_fold"/>
</dbReference>
<name>A0A1H6J9L9_9GAMM</name>
<reference evidence="2" key="1">
    <citation type="submission" date="2016-06" db="EMBL/GenBank/DDBJ databases">
        <authorList>
            <person name="Petersen J."/>
            <person name="Sayavedra L."/>
        </authorList>
    </citation>
    <scope>NUCLEOTIDE SEQUENCE [LARGE SCALE GENOMIC DNA]</scope>
    <source>
        <strain evidence="2">BazSymB</strain>
    </source>
</reference>
<organism evidence="1 2">
    <name type="scientific">Bathymodiolus azoricus thioautotrophic gill symbiont</name>
    <dbReference type="NCBI Taxonomy" id="235205"/>
    <lineage>
        <taxon>Bacteria</taxon>
        <taxon>Pseudomonadati</taxon>
        <taxon>Pseudomonadota</taxon>
        <taxon>Gammaproteobacteria</taxon>
        <taxon>sulfur-oxidizing symbionts</taxon>
    </lineage>
</organism>
<dbReference type="Proteomes" id="UP000198559">
    <property type="component" value="Unassembled WGS sequence"/>
</dbReference>
<evidence type="ECO:0000313" key="1">
    <source>
        <dbReference type="EMBL" id="SEH58773.1"/>
    </source>
</evidence>
<proteinExistence type="predicted"/>
<dbReference type="AlphaFoldDB" id="A0A1H6J9L9"/>
<accession>A0A1H6J9L9</accession>
<dbReference type="STRING" id="235205.BAZSYMB_SCAFFOLD00026_0"/>
<dbReference type="EMBL" id="CVUD02000034">
    <property type="protein sequence ID" value="SEH58773.1"/>
    <property type="molecule type" value="Genomic_DNA"/>
</dbReference>
<evidence type="ECO:0000313" key="2">
    <source>
        <dbReference type="Proteomes" id="UP000198559"/>
    </source>
</evidence>
<protein>
    <submittedName>
        <fullName evidence="1">Uncharacterized protein</fullName>
    </submittedName>
</protein>
<sequence>MKIMIPDGHTKFGKNKIPRVVSFSGGRTSAMMLLQLLKKDELKQWRGDCVVFNNTSAEHSATYAFVSRIKKITEEKYNIPFFMTEFCTYEAKTNKGGYTRRITYKLVNDLPYCKHNNIHGYKFKGEVFEESISQTGVLPSTFQRNCTINMKILTTNNFLTDWMASKTYIDQQGEFSKVSNISDADIVKKHRIYNGELSDAVIIDKKTFVRSCQAFRPKQFFKDFTNADINYNNPYLKEKTTDGRVSIFGKDAIKYHNYIGIRFDEKHRAIKIRKRIKDAKKNLSRSGKNKISSAKTQPPFENANMPMIKAKINKQKVIDFWKNPARSKYDLDLPYDGMLSNCVHCMLKGKSKNQLISKKAQAIALDNTNALTPNSIKWWARIEQKYSRKVIKSDKNEYTNIGFFGASKAYVYQTWVDELGETNEEDLIKLSEEDSWNMDCNCTD</sequence>
<gene>
    <name evidence="1" type="ORF">BAZSYMB_SCAFFOLD00026_0</name>
</gene>
<dbReference type="Gene3D" id="3.40.50.620">
    <property type="entry name" value="HUPs"/>
    <property type="match status" value="1"/>
</dbReference>